<comment type="similarity">
    <text evidence="1 3 4">Belongs to the GrpE family.</text>
</comment>
<dbReference type="Gene3D" id="2.30.22.10">
    <property type="entry name" value="Head domain of nucleotide exchange factor GrpE"/>
    <property type="match status" value="1"/>
</dbReference>
<dbReference type="InterPro" id="IPR013805">
    <property type="entry name" value="GrpE_CC"/>
</dbReference>
<dbReference type="PANTHER" id="PTHR21237:SF23">
    <property type="entry name" value="GRPE PROTEIN HOMOLOG, MITOCHONDRIAL"/>
    <property type="match status" value="1"/>
</dbReference>
<dbReference type="AlphaFoldDB" id="A0A7M2WPH5"/>
<evidence type="ECO:0000256" key="2">
    <source>
        <dbReference type="ARBA" id="ARBA00023186"/>
    </source>
</evidence>
<proteinExistence type="inferred from homology"/>
<sequence>MTRIPINDNDPEQANTAAADQAEELFEPDPEAPGATDDELAKVKAERDDFYNRLARATADFKNTQKRLQDEFDQRVKYANQSLIKELLPVIDNFERALAVDPAKVDSAKILTGLQLVHDQWLSALKQNKVEEIAPQHGETFDPTRHEALMQQDAPPEFVGKGTVVLNLFQKGYALHGRTLRPAQVVVSKS</sequence>
<dbReference type="PANTHER" id="PTHR21237">
    <property type="entry name" value="GRPE PROTEIN"/>
    <property type="match status" value="1"/>
</dbReference>
<organism evidence="6 7">
    <name type="scientific">Humisphaera borealis</name>
    <dbReference type="NCBI Taxonomy" id="2807512"/>
    <lineage>
        <taxon>Bacteria</taxon>
        <taxon>Pseudomonadati</taxon>
        <taxon>Planctomycetota</taxon>
        <taxon>Phycisphaerae</taxon>
        <taxon>Tepidisphaerales</taxon>
        <taxon>Tepidisphaeraceae</taxon>
        <taxon>Humisphaera</taxon>
    </lineage>
</organism>
<dbReference type="InterPro" id="IPR009012">
    <property type="entry name" value="GrpE_head"/>
</dbReference>
<keyword evidence="3" id="KW-0346">Stress response</keyword>
<evidence type="ECO:0000313" key="6">
    <source>
        <dbReference type="EMBL" id="QOV87425.1"/>
    </source>
</evidence>
<dbReference type="PRINTS" id="PR00773">
    <property type="entry name" value="GRPEPROTEIN"/>
</dbReference>
<keyword evidence="3" id="KW-0963">Cytoplasm</keyword>
<gene>
    <name evidence="3 6" type="primary">grpE</name>
    <name evidence="6" type="ORF">IPV69_14110</name>
</gene>
<reference evidence="6 7" key="1">
    <citation type="submission" date="2020-10" db="EMBL/GenBank/DDBJ databases">
        <title>Wide distribution of Phycisphaera-like planctomycetes from WD2101 soil group in peatlands and genome analysis of the first cultivated representative.</title>
        <authorList>
            <person name="Dedysh S.N."/>
            <person name="Beletsky A.V."/>
            <person name="Ivanova A."/>
            <person name="Kulichevskaya I.S."/>
            <person name="Suzina N.E."/>
            <person name="Philippov D.A."/>
            <person name="Rakitin A.L."/>
            <person name="Mardanov A.V."/>
            <person name="Ravin N.V."/>
        </authorList>
    </citation>
    <scope>NUCLEOTIDE SEQUENCE [LARGE SCALE GENOMIC DNA]</scope>
    <source>
        <strain evidence="6 7">M1803</strain>
    </source>
</reference>
<dbReference type="Gene3D" id="3.90.20.20">
    <property type="match status" value="1"/>
</dbReference>
<dbReference type="Proteomes" id="UP000593765">
    <property type="component" value="Chromosome"/>
</dbReference>
<dbReference type="HAMAP" id="MF_01151">
    <property type="entry name" value="GrpE"/>
    <property type="match status" value="1"/>
</dbReference>
<dbReference type="GO" id="GO:0051082">
    <property type="term" value="F:unfolded protein binding"/>
    <property type="evidence" value="ECO:0007669"/>
    <property type="project" value="TreeGrafter"/>
</dbReference>
<dbReference type="EMBL" id="CP063458">
    <property type="protein sequence ID" value="QOV87425.1"/>
    <property type="molecule type" value="Genomic_DNA"/>
</dbReference>
<evidence type="ECO:0000256" key="4">
    <source>
        <dbReference type="RuleBase" id="RU004478"/>
    </source>
</evidence>
<comment type="function">
    <text evidence="3">Participates actively in the response to hyperosmotic and heat shock by preventing the aggregation of stress-denatured proteins, in association with DnaK and GrpE. It is the nucleotide exchange factor for DnaK and may function as a thermosensor. Unfolded proteins bind initially to DnaJ; upon interaction with the DnaJ-bound protein, DnaK hydrolyzes its bound ATP, resulting in the formation of a stable complex. GrpE releases ADP from DnaK; ATP binding to DnaK triggers the release of the substrate protein, thus completing the reaction cycle. Several rounds of ATP-dependent interactions between DnaJ, DnaK and GrpE are required for fully efficient folding.</text>
</comment>
<keyword evidence="7" id="KW-1185">Reference proteome</keyword>
<keyword evidence="2 3" id="KW-0143">Chaperone</keyword>
<evidence type="ECO:0000256" key="5">
    <source>
        <dbReference type="SAM" id="MobiDB-lite"/>
    </source>
</evidence>
<dbReference type="Pfam" id="PF01025">
    <property type="entry name" value="GrpE"/>
    <property type="match status" value="1"/>
</dbReference>
<feature type="region of interest" description="Disordered" evidence="5">
    <location>
        <begin position="1"/>
        <end position="20"/>
    </location>
</feature>
<dbReference type="KEGG" id="hbs:IPV69_14110"/>
<dbReference type="GO" id="GO:0000774">
    <property type="term" value="F:adenyl-nucleotide exchange factor activity"/>
    <property type="evidence" value="ECO:0007669"/>
    <property type="project" value="InterPro"/>
</dbReference>
<dbReference type="SUPFAM" id="SSF51064">
    <property type="entry name" value="Head domain of nucleotide exchange factor GrpE"/>
    <property type="match status" value="1"/>
</dbReference>
<accession>A0A7M2WPH5</accession>
<name>A0A7M2WPH5_9BACT</name>
<dbReference type="SUPFAM" id="SSF58014">
    <property type="entry name" value="Coiled-coil domain of nucleotide exchange factor GrpE"/>
    <property type="match status" value="1"/>
</dbReference>
<protein>
    <recommendedName>
        <fullName evidence="3">Protein GrpE</fullName>
    </recommendedName>
    <alternativeName>
        <fullName evidence="3">HSP-70 cofactor</fullName>
    </alternativeName>
</protein>
<dbReference type="CDD" id="cd00446">
    <property type="entry name" value="GrpE"/>
    <property type="match status" value="1"/>
</dbReference>
<dbReference type="GO" id="GO:0042803">
    <property type="term" value="F:protein homodimerization activity"/>
    <property type="evidence" value="ECO:0007669"/>
    <property type="project" value="InterPro"/>
</dbReference>
<evidence type="ECO:0000313" key="7">
    <source>
        <dbReference type="Proteomes" id="UP000593765"/>
    </source>
</evidence>
<evidence type="ECO:0000256" key="1">
    <source>
        <dbReference type="ARBA" id="ARBA00009054"/>
    </source>
</evidence>
<dbReference type="InterPro" id="IPR000740">
    <property type="entry name" value="GrpE"/>
</dbReference>
<evidence type="ECO:0000256" key="3">
    <source>
        <dbReference type="HAMAP-Rule" id="MF_01151"/>
    </source>
</evidence>
<comment type="subunit">
    <text evidence="3">Homodimer.</text>
</comment>
<dbReference type="RefSeq" id="WP_206290325.1">
    <property type="nucleotide sequence ID" value="NZ_CP063458.1"/>
</dbReference>
<comment type="subcellular location">
    <subcellularLocation>
        <location evidence="3">Cytoplasm</location>
    </subcellularLocation>
</comment>
<dbReference type="GO" id="GO:0051087">
    <property type="term" value="F:protein-folding chaperone binding"/>
    <property type="evidence" value="ECO:0007669"/>
    <property type="project" value="InterPro"/>
</dbReference>
<dbReference type="GO" id="GO:0005737">
    <property type="term" value="C:cytoplasm"/>
    <property type="evidence" value="ECO:0007669"/>
    <property type="project" value="UniProtKB-SubCell"/>
</dbReference>
<dbReference type="NCBIfam" id="NF010738">
    <property type="entry name" value="PRK14140.1"/>
    <property type="match status" value="1"/>
</dbReference>
<dbReference type="GO" id="GO:0006457">
    <property type="term" value="P:protein folding"/>
    <property type="evidence" value="ECO:0007669"/>
    <property type="project" value="InterPro"/>
</dbReference>